<reference evidence="2" key="1">
    <citation type="submission" date="2022-08" db="EMBL/GenBank/DDBJ databases">
        <title>Nisaea acidiphila sp. nov., isolated from a marine algal debris and emended description of the genus Nisaea Urios et al. 2008.</title>
        <authorList>
            <person name="Kwon K."/>
        </authorList>
    </citation>
    <scope>NUCLEOTIDE SEQUENCE</scope>
    <source>
        <strain evidence="2">MEBiC11861</strain>
    </source>
</reference>
<evidence type="ECO:0000313" key="3">
    <source>
        <dbReference type="Proteomes" id="UP001060336"/>
    </source>
</evidence>
<dbReference type="KEGG" id="naci:NUH88_18510"/>
<feature type="transmembrane region" description="Helical" evidence="1">
    <location>
        <begin position="245"/>
        <end position="266"/>
    </location>
</feature>
<feature type="transmembrane region" description="Helical" evidence="1">
    <location>
        <begin position="301"/>
        <end position="318"/>
    </location>
</feature>
<organism evidence="2 3">
    <name type="scientific">Nisaea acidiphila</name>
    <dbReference type="NCBI Taxonomy" id="1862145"/>
    <lineage>
        <taxon>Bacteria</taxon>
        <taxon>Pseudomonadati</taxon>
        <taxon>Pseudomonadota</taxon>
        <taxon>Alphaproteobacteria</taxon>
        <taxon>Rhodospirillales</taxon>
        <taxon>Thalassobaculaceae</taxon>
        <taxon>Nisaea</taxon>
    </lineage>
</organism>
<keyword evidence="1" id="KW-0472">Membrane</keyword>
<dbReference type="InterPro" id="IPR018710">
    <property type="entry name" value="DUF2232"/>
</dbReference>
<evidence type="ECO:0000256" key="1">
    <source>
        <dbReference type="SAM" id="Phobius"/>
    </source>
</evidence>
<gene>
    <name evidence="2" type="ORF">NUH88_18510</name>
</gene>
<keyword evidence="1" id="KW-1133">Transmembrane helix</keyword>
<evidence type="ECO:0000313" key="2">
    <source>
        <dbReference type="EMBL" id="UUX49380.1"/>
    </source>
</evidence>
<feature type="transmembrane region" description="Helical" evidence="1">
    <location>
        <begin position="107"/>
        <end position="134"/>
    </location>
</feature>
<feature type="transmembrane region" description="Helical" evidence="1">
    <location>
        <begin position="55"/>
        <end position="86"/>
    </location>
</feature>
<dbReference type="Proteomes" id="UP001060336">
    <property type="component" value="Chromosome"/>
</dbReference>
<dbReference type="AlphaFoldDB" id="A0A9J7ASR1"/>
<name>A0A9J7ASR1_9PROT</name>
<feature type="transmembrane region" description="Helical" evidence="1">
    <location>
        <begin position="171"/>
        <end position="198"/>
    </location>
</feature>
<dbReference type="RefSeq" id="WP_257767991.1">
    <property type="nucleotide sequence ID" value="NZ_CP102480.1"/>
</dbReference>
<accession>A0A9J7ASR1</accession>
<dbReference type="Pfam" id="PF09991">
    <property type="entry name" value="DUF2232"/>
    <property type="match status" value="1"/>
</dbReference>
<dbReference type="EMBL" id="CP102480">
    <property type="protein sequence ID" value="UUX49380.1"/>
    <property type="molecule type" value="Genomic_DNA"/>
</dbReference>
<keyword evidence="3" id="KW-1185">Reference proteome</keyword>
<sequence>MWSRWFPIGAAALASALMYLSTVLGSFGAILLAFLSPLPLFTVSLARGWMAGLTAVAGAGAIVLIASNSLAALFFVIISGLPAVLLTRKALLARPLNDDPENTELEWYPAGMLVMWLTALPAVGLLTAVLVAGLQGPGLETLVRIEVEGKFNALGTASEGVFALPQEQMDALINLTVAVLPGMAGLQWSMLILVNGLLAQGVLARFDANLRPSPKMQDIRLPVWAPFPLAIAALAAMLADGALGYLGWNAVPILCLPFLLSGLGLVHALAGAPNGKRWLLHATYTLMILSFVPYLASFLQLVWILLILAGLVDHWADLKGRIARNSNST</sequence>
<protein>
    <submittedName>
        <fullName evidence="2">YybS family protein</fullName>
    </submittedName>
</protein>
<proteinExistence type="predicted"/>
<keyword evidence="1" id="KW-0812">Transmembrane</keyword>
<feature type="transmembrane region" description="Helical" evidence="1">
    <location>
        <begin position="219"/>
        <end position="239"/>
    </location>
</feature>
<feature type="transmembrane region" description="Helical" evidence="1">
    <location>
        <begin position="12"/>
        <end position="35"/>
    </location>
</feature>